<accession>A0A1M7YN52</accession>
<dbReference type="Gene3D" id="3.20.20.100">
    <property type="entry name" value="NADP-dependent oxidoreductase domain"/>
    <property type="match status" value="1"/>
</dbReference>
<evidence type="ECO:0000313" key="5">
    <source>
        <dbReference type="EMBL" id="SHO54032.1"/>
    </source>
</evidence>
<evidence type="ECO:0000313" key="6">
    <source>
        <dbReference type="Proteomes" id="UP000184612"/>
    </source>
</evidence>
<dbReference type="SUPFAM" id="SSF51430">
    <property type="entry name" value="NAD(P)-linked oxidoreductase"/>
    <property type="match status" value="1"/>
</dbReference>
<dbReference type="Gene3D" id="1.10.1060.10">
    <property type="entry name" value="Alpha-helical ferredoxin"/>
    <property type="match status" value="1"/>
</dbReference>
<keyword evidence="3" id="KW-0411">Iron-sulfur</keyword>
<evidence type="ECO:0000256" key="1">
    <source>
        <dbReference type="ARBA" id="ARBA00022723"/>
    </source>
</evidence>
<gene>
    <name evidence="5" type="ORF">SAMN02745217_04471</name>
</gene>
<evidence type="ECO:0000256" key="3">
    <source>
        <dbReference type="ARBA" id="ARBA00023014"/>
    </source>
</evidence>
<name>A0A1M7YN52_9FIRM</name>
<dbReference type="Proteomes" id="UP000184612">
    <property type="component" value="Unassembled WGS sequence"/>
</dbReference>
<dbReference type="InterPro" id="IPR023210">
    <property type="entry name" value="NADP_OxRdtase_dom"/>
</dbReference>
<dbReference type="InterPro" id="IPR036812">
    <property type="entry name" value="NAD(P)_OxRdtase_dom_sf"/>
</dbReference>
<dbReference type="OrthoDB" id="9773828at2"/>
<dbReference type="PROSITE" id="PS00198">
    <property type="entry name" value="4FE4S_FER_1"/>
    <property type="match status" value="1"/>
</dbReference>
<dbReference type="STRING" id="1121345.SAMN02745217_04471"/>
<sequence length="378" mass="42925">MNYRKFGNTGAMISALGFGCMRFPEYEKDGKWYINDDEAIPMLLKAYEDGVNYFDTAPYYCHHNSEITVGKALKEIRDKVMVSTKIPVDKCKEAGDYRRFLEKSLKKLDMEYIDFYHFWGLSKEEYDKSVLGLNLLEEARKAKEEGLIKHISFSFHDKAEYIKYIIDTAESRGVPMETMLVQYNLLDRSNEEMIQYAASKGLGVVAMGPVGGGRLAAPTDLYAKLTGKPSISTYELAFKFVLGNPYLSCALSGMGTMDMVEKNVVIGSSKEGLTQEEWAQLGESAENLKKFSELYCTGCAYCQPCPAGIDIPKIFNLYTYHNVYGLTDYAKNEMKNYKNNDGKTIEHCKDCGLCEDRCPQSLKIRDELKRVEDILIKQ</sequence>
<dbReference type="InterPro" id="IPR017900">
    <property type="entry name" value="4Fe4S_Fe_S_CS"/>
</dbReference>
<organism evidence="5 6">
    <name type="scientific">Anaerocolumna xylanovorans DSM 12503</name>
    <dbReference type="NCBI Taxonomy" id="1121345"/>
    <lineage>
        <taxon>Bacteria</taxon>
        <taxon>Bacillati</taxon>
        <taxon>Bacillota</taxon>
        <taxon>Clostridia</taxon>
        <taxon>Lachnospirales</taxon>
        <taxon>Lachnospiraceae</taxon>
        <taxon>Anaerocolumna</taxon>
    </lineage>
</organism>
<evidence type="ECO:0000256" key="2">
    <source>
        <dbReference type="ARBA" id="ARBA00023004"/>
    </source>
</evidence>
<keyword evidence="1" id="KW-0479">Metal-binding</keyword>
<dbReference type="InterPro" id="IPR009051">
    <property type="entry name" value="Helical_ferredxn"/>
</dbReference>
<dbReference type="PROSITE" id="PS51257">
    <property type="entry name" value="PROKAR_LIPOPROTEIN"/>
    <property type="match status" value="1"/>
</dbReference>
<keyword evidence="2" id="KW-0408">Iron</keyword>
<dbReference type="Pfam" id="PF00248">
    <property type="entry name" value="Aldo_ket_red"/>
    <property type="match status" value="1"/>
</dbReference>
<dbReference type="PANTHER" id="PTHR43312:SF2">
    <property type="entry name" value="OXIDOREDUCTASE"/>
    <property type="match status" value="1"/>
</dbReference>
<reference evidence="5 6" key="1">
    <citation type="submission" date="2016-12" db="EMBL/GenBank/DDBJ databases">
        <authorList>
            <person name="Song W.-J."/>
            <person name="Kurnit D.M."/>
        </authorList>
    </citation>
    <scope>NUCLEOTIDE SEQUENCE [LARGE SCALE GENOMIC DNA]</scope>
    <source>
        <strain evidence="5 6">DSM 12503</strain>
    </source>
</reference>
<dbReference type="GO" id="GO:0051536">
    <property type="term" value="F:iron-sulfur cluster binding"/>
    <property type="evidence" value="ECO:0007669"/>
    <property type="project" value="UniProtKB-KW"/>
</dbReference>
<dbReference type="EMBL" id="FRFD01000016">
    <property type="protein sequence ID" value="SHO54032.1"/>
    <property type="molecule type" value="Genomic_DNA"/>
</dbReference>
<protein>
    <recommendedName>
        <fullName evidence="4">4Fe-4S ferredoxin-type domain-containing protein</fullName>
    </recommendedName>
</protein>
<dbReference type="InterPro" id="IPR053135">
    <property type="entry name" value="AKR2_Oxidoreductase"/>
</dbReference>
<dbReference type="PROSITE" id="PS51379">
    <property type="entry name" value="4FE4S_FER_2"/>
    <property type="match status" value="1"/>
</dbReference>
<dbReference type="GO" id="GO:0046872">
    <property type="term" value="F:metal ion binding"/>
    <property type="evidence" value="ECO:0007669"/>
    <property type="project" value="UniProtKB-KW"/>
</dbReference>
<dbReference type="AlphaFoldDB" id="A0A1M7YN52"/>
<keyword evidence="6" id="KW-1185">Reference proteome</keyword>
<feature type="domain" description="4Fe-4S ferredoxin-type" evidence="4">
    <location>
        <begin position="346"/>
        <end position="367"/>
    </location>
</feature>
<dbReference type="CDD" id="cd19096">
    <property type="entry name" value="AKR_Fe-S_oxidoreductase"/>
    <property type="match status" value="1"/>
</dbReference>
<evidence type="ECO:0000259" key="4">
    <source>
        <dbReference type="PROSITE" id="PS51379"/>
    </source>
</evidence>
<dbReference type="PANTHER" id="PTHR43312">
    <property type="entry name" value="D-THREO-ALDOSE 1-DEHYDROGENASE"/>
    <property type="match status" value="1"/>
</dbReference>
<dbReference type="Pfam" id="PF13187">
    <property type="entry name" value="Fer4_9"/>
    <property type="match status" value="1"/>
</dbReference>
<dbReference type="InterPro" id="IPR017896">
    <property type="entry name" value="4Fe4S_Fe-S-bd"/>
</dbReference>
<dbReference type="SUPFAM" id="SSF46548">
    <property type="entry name" value="alpha-helical ferredoxin"/>
    <property type="match status" value="1"/>
</dbReference>
<proteinExistence type="predicted"/>